<gene>
    <name evidence="2" type="ORF">CJD50_22870</name>
</gene>
<dbReference type="InterPro" id="IPR036388">
    <property type="entry name" value="WH-like_DNA-bd_sf"/>
</dbReference>
<proteinExistence type="predicted"/>
<organism evidence="2 3">
    <name type="scientific">Hafnia paralvei</name>
    <dbReference type="NCBI Taxonomy" id="546367"/>
    <lineage>
        <taxon>Bacteria</taxon>
        <taxon>Pseudomonadati</taxon>
        <taxon>Pseudomonadota</taxon>
        <taxon>Gammaproteobacteria</taxon>
        <taxon>Enterobacterales</taxon>
        <taxon>Hafniaceae</taxon>
        <taxon>Hafnia</taxon>
    </lineage>
</organism>
<dbReference type="EMBL" id="NQMS01000022">
    <property type="protein sequence ID" value="PAV94021.1"/>
    <property type="molecule type" value="Genomic_DNA"/>
</dbReference>
<dbReference type="Proteomes" id="UP000218796">
    <property type="component" value="Unassembled WGS sequence"/>
</dbReference>
<dbReference type="SUPFAM" id="SSF46785">
    <property type="entry name" value="Winged helix' DNA-binding domain"/>
    <property type="match status" value="1"/>
</dbReference>
<sequence>MQGRFKMSAIRDVIVFLEKNPNSDFSFIAEGTGLSNGTVGTQLKYLQQLGCLIKTGTQKRWRYSLPATKQHTKTKPPVGKRQPKNPAAGINAKKQKITELIDKKLYLRAQTAISQLIAEAAEQDTVNWALDKNAACGAKAKYF</sequence>
<evidence type="ECO:0000313" key="2">
    <source>
        <dbReference type="EMBL" id="PAV94021.1"/>
    </source>
</evidence>
<keyword evidence="3" id="KW-1185">Reference proteome</keyword>
<evidence type="ECO:0000313" key="3">
    <source>
        <dbReference type="Proteomes" id="UP000218796"/>
    </source>
</evidence>
<dbReference type="AlphaFoldDB" id="A0A2A2M6E8"/>
<feature type="region of interest" description="Disordered" evidence="1">
    <location>
        <begin position="65"/>
        <end position="90"/>
    </location>
</feature>
<dbReference type="InterPro" id="IPR036390">
    <property type="entry name" value="WH_DNA-bd_sf"/>
</dbReference>
<comment type="caution">
    <text evidence="2">The sequence shown here is derived from an EMBL/GenBank/DDBJ whole genome shotgun (WGS) entry which is preliminary data.</text>
</comment>
<reference evidence="2 3" key="1">
    <citation type="submission" date="2017-08" db="EMBL/GenBank/DDBJ databases">
        <title>Draft Genome Sequence of Hafnia alvei CITHA-6 Isolated from Raw Bovine Milk.</title>
        <authorList>
            <person name="Culligan E.P."/>
            <person name="Mcsweeney A."/>
            <person name="O'Doherty C."/>
            <person name="Gleeson E."/>
            <person name="O'Riordan D."/>
            <person name="Sleator R.D."/>
        </authorList>
    </citation>
    <scope>NUCLEOTIDE SEQUENCE [LARGE SCALE GENOMIC DNA]</scope>
    <source>
        <strain evidence="2 3">CITHA-6</strain>
    </source>
</reference>
<name>A0A2A2M6E8_9GAMM</name>
<dbReference type="Gene3D" id="1.10.10.10">
    <property type="entry name" value="Winged helix-like DNA-binding domain superfamily/Winged helix DNA-binding domain"/>
    <property type="match status" value="1"/>
</dbReference>
<evidence type="ECO:0000256" key="1">
    <source>
        <dbReference type="SAM" id="MobiDB-lite"/>
    </source>
</evidence>
<protein>
    <submittedName>
        <fullName evidence="2">Uncharacterized protein</fullName>
    </submittedName>
</protein>
<accession>A0A2A2M6E8</accession>